<feature type="non-terminal residue" evidence="2">
    <location>
        <position position="301"/>
    </location>
</feature>
<dbReference type="EMBL" id="UINC01136510">
    <property type="protein sequence ID" value="SVD21324.1"/>
    <property type="molecule type" value="Genomic_DNA"/>
</dbReference>
<dbReference type="SUPFAM" id="SSF75304">
    <property type="entry name" value="Amidase signature (AS) enzymes"/>
    <property type="match status" value="1"/>
</dbReference>
<protein>
    <recommendedName>
        <fullName evidence="1">Amidase domain-containing protein</fullName>
    </recommendedName>
</protein>
<dbReference type="InterPro" id="IPR036928">
    <property type="entry name" value="AS_sf"/>
</dbReference>
<evidence type="ECO:0000313" key="2">
    <source>
        <dbReference type="EMBL" id="SVD21324.1"/>
    </source>
</evidence>
<gene>
    <name evidence="2" type="ORF">METZ01_LOCUS374178</name>
</gene>
<dbReference type="PANTHER" id="PTHR42678:SF34">
    <property type="entry name" value="OS04G0183300 PROTEIN"/>
    <property type="match status" value="1"/>
</dbReference>
<sequence length="301" mass="31933">ADMPTTAGSLLLAGSTPPDDAFIVQKLREAGAIILGKANMSEFASGVTMSSVGGIIRNPHDLTRTPSGSSGGTGAAIAASFAQLGIGTDTGGSVRGPSTSNGIVGLKPTHGLMSRDGIVPLALSFDMAGPMARNVYDVAAMLSVMTGVDPADAATNKSRGRLDSDYTRFLDTQALQGSRIGIATQFLGRDSEVDWIISAALDAMQGAGATVVEVHLPQWLLDAKADWYTTIRWTEFGDQIRDYLATLGPEYPKTLTEMIERSLRMNSPTAEGGTPNPTRWSLFQQEERSGLLPDYEYLAMR</sequence>
<dbReference type="InterPro" id="IPR023631">
    <property type="entry name" value="Amidase_dom"/>
</dbReference>
<accession>A0A382TGU6</accession>
<organism evidence="2">
    <name type="scientific">marine metagenome</name>
    <dbReference type="NCBI Taxonomy" id="408172"/>
    <lineage>
        <taxon>unclassified sequences</taxon>
        <taxon>metagenomes</taxon>
        <taxon>ecological metagenomes</taxon>
    </lineage>
</organism>
<feature type="domain" description="Amidase" evidence="1">
    <location>
        <begin position="1"/>
        <end position="262"/>
    </location>
</feature>
<dbReference type="Pfam" id="PF01425">
    <property type="entry name" value="Amidase"/>
    <property type="match status" value="1"/>
</dbReference>
<reference evidence="2" key="1">
    <citation type="submission" date="2018-05" db="EMBL/GenBank/DDBJ databases">
        <authorList>
            <person name="Lanie J.A."/>
            <person name="Ng W.-L."/>
            <person name="Kazmierczak K.M."/>
            <person name="Andrzejewski T.M."/>
            <person name="Davidsen T.M."/>
            <person name="Wayne K.J."/>
            <person name="Tettelin H."/>
            <person name="Glass J.I."/>
            <person name="Rusch D."/>
            <person name="Podicherti R."/>
            <person name="Tsui H.-C.T."/>
            <person name="Winkler M.E."/>
        </authorList>
    </citation>
    <scope>NUCLEOTIDE SEQUENCE</scope>
</reference>
<dbReference type="Gene3D" id="3.90.1300.10">
    <property type="entry name" value="Amidase signature (AS) domain"/>
    <property type="match status" value="1"/>
</dbReference>
<dbReference type="AlphaFoldDB" id="A0A382TGU6"/>
<feature type="non-terminal residue" evidence="2">
    <location>
        <position position="1"/>
    </location>
</feature>
<name>A0A382TGU6_9ZZZZ</name>
<evidence type="ECO:0000259" key="1">
    <source>
        <dbReference type="Pfam" id="PF01425"/>
    </source>
</evidence>
<dbReference type="PANTHER" id="PTHR42678">
    <property type="entry name" value="AMIDASE"/>
    <property type="match status" value="1"/>
</dbReference>
<proteinExistence type="predicted"/>